<keyword evidence="1" id="KW-0472">Membrane</keyword>
<accession>A0A2M4DD45</accession>
<feature type="transmembrane region" description="Helical" evidence="1">
    <location>
        <begin position="157"/>
        <end position="175"/>
    </location>
</feature>
<organism evidence="2">
    <name type="scientific">Anopheles darlingi</name>
    <name type="common">Mosquito</name>
    <dbReference type="NCBI Taxonomy" id="43151"/>
    <lineage>
        <taxon>Eukaryota</taxon>
        <taxon>Metazoa</taxon>
        <taxon>Ecdysozoa</taxon>
        <taxon>Arthropoda</taxon>
        <taxon>Hexapoda</taxon>
        <taxon>Insecta</taxon>
        <taxon>Pterygota</taxon>
        <taxon>Neoptera</taxon>
        <taxon>Endopterygota</taxon>
        <taxon>Diptera</taxon>
        <taxon>Nematocera</taxon>
        <taxon>Culicoidea</taxon>
        <taxon>Culicidae</taxon>
        <taxon>Anophelinae</taxon>
        <taxon>Anopheles</taxon>
    </lineage>
</organism>
<feature type="transmembrane region" description="Helical" evidence="1">
    <location>
        <begin position="83"/>
        <end position="102"/>
    </location>
</feature>
<name>A0A2M4DD45_ANODA</name>
<protein>
    <submittedName>
        <fullName evidence="2">Uncharacterized protein</fullName>
    </submittedName>
</protein>
<dbReference type="EMBL" id="GGFL01011309">
    <property type="protein sequence ID" value="MBW75487.1"/>
    <property type="molecule type" value="Transcribed_RNA"/>
</dbReference>
<sequence length="218" mass="24617">MADQFAPPSWPWPLYTRIVGSWMIVVVAVVVVVVAAAAAAAINADAVLFLTRRKLHYTASGVMQVEEAEGSSSSGRHFLPPSCRLLISYTAYTATLVARYWWPVNFACVRGFILVLFCFYNVLCFTLFYCARLMDVCCCCCWVTISRHRTAGHCCQLDMLLLLLLMMLMMMMSRVTRRAGRERGRTEGPMMLLLVLCTHNDARRGVGLLLSFSRFRSF</sequence>
<feature type="transmembrane region" description="Helical" evidence="1">
    <location>
        <begin position="20"/>
        <end position="44"/>
    </location>
</feature>
<dbReference type="AlphaFoldDB" id="A0A2M4DD45"/>
<keyword evidence="1" id="KW-1133">Transmembrane helix</keyword>
<feature type="transmembrane region" description="Helical" evidence="1">
    <location>
        <begin position="114"/>
        <end position="145"/>
    </location>
</feature>
<evidence type="ECO:0000313" key="2">
    <source>
        <dbReference type="EMBL" id="MBW75487.1"/>
    </source>
</evidence>
<evidence type="ECO:0000256" key="1">
    <source>
        <dbReference type="SAM" id="Phobius"/>
    </source>
</evidence>
<keyword evidence="1" id="KW-0812">Transmembrane</keyword>
<proteinExistence type="predicted"/>
<reference evidence="2" key="1">
    <citation type="submission" date="2018-01" db="EMBL/GenBank/DDBJ databases">
        <title>An insight into the sialome of Amazonian anophelines.</title>
        <authorList>
            <person name="Ribeiro J.M."/>
            <person name="Scarpassa V."/>
            <person name="Calvo E."/>
        </authorList>
    </citation>
    <scope>NUCLEOTIDE SEQUENCE</scope>
</reference>